<dbReference type="Proteomes" id="UP000694395">
    <property type="component" value="Chromosome 1"/>
</dbReference>
<dbReference type="GO" id="GO:0045121">
    <property type="term" value="C:membrane raft"/>
    <property type="evidence" value="ECO:0007669"/>
    <property type="project" value="TreeGrafter"/>
</dbReference>
<dbReference type="CDD" id="cd08316">
    <property type="entry name" value="Death_FAS_TNFRSF6"/>
    <property type="match status" value="1"/>
</dbReference>
<proteinExistence type="predicted"/>
<feature type="repeat" description="TNFR-Cys" evidence="6">
    <location>
        <begin position="147"/>
        <end position="190"/>
    </location>
</feature>
<dbReference type="Gene3D" id="1.10.533.10">
    <property type="entry name" value="Death Domain, Fas"/>
    <property type="match status" value="1"/>
</dbReference>
<dbReference type="Gene3D" id="2.10.50.10">
    <property type="entry name" value="Tumor Necrosis Factor Receptor, subunit A, domain 2"/>
    <property type="match status" value="2"/>
</dbReference>
<keyword evidence="7" id="KW-0812">Transmembrane</keyword>
<feature type="domain" description="TNFR-Cys" evidence="9">
    <location>
        <begin position="147"/>
        <end position="190"/>
    </location>
</feature>
<feature type="repeat" description="TNFR-Cys" evidence="6">
    <location>
        <begin position="191"/>
        <end position="231"/>
    </location>
</feature>
<dbReference type="Ensembl" id="ENSOMYT00000012839.2">
    <property type="protein sequence ID" value="ENSOMYP00000011591.2"/>
    <property type="gene ID" value="ENSOMYG00000005825.2"/>
</dbReference>
<dbReference type="GO" id="GO:0005031">
    <property type="term" value="F:tumor necrosis factor receptor activity"/>
    <property type="evidence" value="ECO:0007669"/>
    <property type="project" value="TreeGrafter"/>
</dbReference>
<dbReference type="GeneTree" id="ENSGT00950000183126"/>
<reference evidence="10" key="3">
    <citation type="submission" date="2025-09" db="UniProtKB">
        <authorList>
            <consortium name="Ensembl"/>
        </authorList>
    </citation>
    <scope>IDENTIFICATION</scope>
</reference>
<evidence type="ECO:0000256" key="1">
    <source>
        <dbReference type="ARBA" id="ARBA00022703"/>
    </source>
</evidence>
<evidence type="ECO:0000256" key="4">
    <source>
        <dbReference type="ARBA" id="ARBA00023157"/>
    </source>
</evidence>
<dbReference type="GO" id="GO:0097527">
    <property type="term" value="P:necroptotic signaling pathway"/>
    <property type="evidence" value="ECO:0007669"/>
    <property type="project" value="TreeGrafter"/>
</dbReference>
<keyword evidence="2" id="KW-0732">Signal</keyword>
<evidence type="ECO:0000313" key="11">
    <source>
        <dbReference type="Proteomes" id="UP000694395"/>
    </source>
</evidence>
<keyword evidence="7" id="KW-0472">Membrane</keyword>
<organism evidence="10 11">
    <name type="scientific">Oncorhynchus mykiss</name>
    <name type="common">Rainbow trout</name>
    <name type="synonym">Salmo gairdneri</name>
    <dbReference type="NCBI Taxonomy" id="8022"/>
    <lineage>
        <taxon>Eukaryota</taxon>
        <taxon>Metazoa</taxon>
        <taxon>Chordata</taxon>
        <taxon>Craniata</taxon>
        <taxon>Vertebrata</taxon>
        <taxon>Euteleostomi</taxon>
        <taxon>Actinopterygii</taxon>
        <taxon>Neopterygii</taxon>
        <taxon>Teleostei</taxon>
        <taxon>Protacanthopterygii</taxon>
        <taxon>Salmoniformes</taxon>
        <taxon>Salmonidae</taxon>
        <taxon>Salmoninae</taxon>
        <taxon>Oncorhynchus</taxon>
    </lineage>
</organism>
<evidence type="ECO:0008006" key="12">
    <source>
        <dbReference type="Google" id="ProtNLM"/>
    </source>
</evidence>
<dbReference type="KEGG" id="omy:110529004"/>
<keyword evidence="1" id="KW-0053">Apoptosis</keyword>
<feature type="transmembrane region" description="Helical" evidence="7">
    <location>
        <begin position="244"/>
        <end position="262"/>
    </location>
</feature>
<dbReference type="CDD" id="cd13423">
    <property type="entry name" value="TNFRSF6_teleost"/>
    <property type="match status" value="1"/>
</dbReference>
<evidence type="ECO:0000256" key="6">
    <source>
        <dbReference type="PROSITE-ProRule" id="PRU00206"/>
    </source>
</evidence>
<dbReference type="PANTHER" id="PTHR46874:SF1">
    <property type="entry name" value="TUMOR NECROSIS FACTOR RECEPTOR SUPERFAMILY MEMBER 6"/>
    <property type="match status" value="1"/>
</dbReference>
<feature type="domain" description="Death" evidence="8">
    <location>
        <begin position="315"/>
        <end position="387"/>
    </location>
</feature>
<dbReference type="PROSITE" id="PS50050">
    <property type="entry name" value="TNFR_NGFR_2"/>
    <property type="match status" value="2"/>
</dbReference>
<protein>
    <recommendedName>
        <fullName evidence="12">Tumor necrosis factor receptor superfamily member 6</fullName>
    </recommendedName>
</protein>
<dbReference type="InterPro" id="IPR001368">
    <property type="entry name" value="TNFR/NGFR_Cys_rich_reg"/>
</dbReference>
<dbReference type="AlphaFoldDB" id="A0A8C7VB78"/>
<dbReference type="PANTHER" id="PTHR46874">
    <property type="entry name" value="TUMOR NECROSIS FACTOR RECEPTOR SUPERFAMILY MEMBER 6"/>
    <property type="match status" value="1"/>
</dbReference>
<dbReference type="GO" id="GO:0031265">
    <property type="term" value="C:CD95 death-inducing signaling complex"/>
    <property type="evidence" value="ECO:0007669"/>
    <property type="project" value="TreeGrafter"/>
</dbReference>
<dbReference type="GO" id="GO:0009897">
    <property type="term" value="C:external side of plasma membrane"/>
    <property type="evidence" value="ECO:0007669"/>
    <property type="project" value="TreeGrafter"/>
</dbReference>
<evidence type="ECO:0000313" key="10">
    <source>
        <dbReference type="Ensembl" id="ENSOMYP00000011591.2"/>
    </source>
</evidence>
<gene>
    <name evidence="10" type="primary">LOC110529004</name>
</gene>
<name>A0A8C7VB78_ONCMY</name>
<dbReference type="OrthoDB" id="9949242at2759"/>
<dbReference type="SUPFAM" id="SSF47986">
    <property type="entry name" value="DEATH domain"/>
    <property type="match status" value="1"/>
</dbReference>
<accession>A0A8C7VB78</accession>
<reference evidence="10" key="1">
    <citation type="submission" date="2020-07" db="EMBL/GenBank/DDBJ databases">
        <title>A long reads based de novo assembly of the rainbow trout Arlee double haploid line genome.</title>
        <authorList>
            <person name="Gao G."/>
            <person name="Palti Y."/>
        </authorList>
    </citation>
    <scope>NUCLEOTIDE SEQUENCE [LARGE SCALE GENOMIC DNA]</scope>
</reference>
<evidence type="ECO:0000256" key="2">
    <source>
        <dbReference type="ARBA" id="ARBA00022729"/>
    </source>
</evidence>
<dbReference type="GO" id="GO:0006924">
    <property type="term" value="P:activation-induced cell death of T cells"/>
    <property type="evidence" value="ECO:0007669"/>
    <property type="project" value="TreeGrafter"/>
</dbReference>
<reference evidence="10" key="2">
    <citation type="submission" date="2025-08" db="UniProtKB">
        <authorList>
            <consortium name="Ensembl"/>
        </authorList>
    </citation>
    <scope>IDENTIFICATION</scope>
</reference>
<dbReference type="GeneID" id="110529004"/>
<sequence length="402" mass="45188">MISLFNSQAYIWISLVNKNIVLNCTYSTPLMTDWVLLWVSTSFKTKTNEHLQRPYRGRRNFFLVASIWKMNKYTFLCVLCILCIVRSATTSKAEQSSQDITIKLRTKRQSCQDGNYQYENKTCCLCAAGHHLDSHCSMNTDDGTCILCELGRTFNSYPNFLDSCEPCTSCNPKANLEVEDKCTIIRDTVCRCQQGHYCDKGKVHCRACYPCTICGDEGTKVACTTTNNTICHDDQKQGGGRTHAAVLGSVMVIAVFLIFCCLRRTNKCCFGKKLGQNGGLTKMPNQNLEVAEEMQPLRGIDLWPHLPDVAKTLGWKDMKQVAERSGMTIATIESHQLNYPNDSEEQCSSLLRAWVEKKGMTTASETLIHTLRRMNKNAKANNIMAIISNKENIVSNSGVEQV</sequence>
<dbReference type="SUPFAM" id="SSF57586">
    <property type="entry name" value="TNF receptor-like"/>
    <property type="match status" value="2"/>
</dbReference>
<evidence type="ECO:0000259" key="9">
    <source>
        <dbReference type="PROSITE" id="PS50050"/>
    </source>
</evidence>
<dbReference type="Pfam" id="PF00531">
    <property type="entry name" value="Death"/>
    <property type="match status" value="1"/>
</dbReference>
<keyword evidence="7" id="KW-1133">Transmembrane helix</keyword>
<dbReference type="Pfam" id="PF00020">
    <property type="entry name" value="TNFR_c6"/>
    <property type="match status" value="1"/>
</dbReference>
<feature type="domain" description="TNFR-Cys" evidence="9">
    <location>
        <begin position="191"/>
        <end position="231"/>
    </location>
</feature>
<dbReference type="InterPro" id="IPR033998">
    <property type="entry name" value="TNFRSF6_death"/>
</dbReference>
<dbReference type="SMART" id="SM00208">
    <property type="entry name" value="TNFR"/>
    <property type="match status" value="3"/>
</dbReference>
<keyword evidence="3" id="KW-0677">Repeat</keyword>
<comment type="caution">
    <text evidence="6">Lacks conserved residue(s) required for the propagation of feature annotation.</text>
</comment>
<dbReference type="GO" id="GO:0032872">
    <property type="term" value="P:regulation of stress-activated MAPK cascade"/>
    <property type="evidence" value="ECO:0007669"/>
    <property type="project" value="TreeGrafter"/>
</dbReference>
<keyword evidence="11" id="KW-1185">Reference proteome</keyword>
<evidence type="ECO:0000256" key="7">
    <source>
        <dbReference type="SAM" id="Phobius"/>
    </source>
</evidence>
<dbReference type="PROSITE" id="PS00652">
    <property type="entry name" value="TNFR_NGFR_1"/>
    <property type="match status" value="1"/>
</dbReference>
<keyword evidence="4" id="KW-1015">Disulfide bond</keyword>
<dbReference type="InterPro" id="IPR034055">
    <property type="entry name" value="TNFRSF6_N_teleost"/>
</dbReference>
<dbReference type="GO" id="GO:0097049">
    <property type="term" value="P:motor neuron apoptotic process"/>
    <property type="evidence" value="ECO:0007669"/>
    <property type="project" value="TreeGrafter"/>
</dbReference>
<dbReference type="GO" id="GO:0097192">
    <property type="term" value="P:extrinsic apoptotic signaling pathway in absence of ligand"/>
    <property type="evidence" value="ECO:0007669"/>
    <property type="project" value="TreeGrafter"/>
</dbReference>
<dbReference type="GO" id="GO:0043066">
    <property type="term" value="P:negative regulation of apoptotic process"/>
    <property type="evidence" value="ECO:0007669"/>
    <property type="project" value="TreeGrafter"/>
</dbReference>
<dbReference type="RefSeq" id="XP_021466832.2">
    <property type="nucleotide sequence ID" value="XM_021611157.2"/>
</dbReference>
<keyword evidence="5" id="KW-0325">Glycoprotein</keyword>
<dbReference type="InterPro" id="IPR011029">
    <property type="entry name" value="DEATH-like_dom_sf"/>
</dbReference>
<evidence type="ECO:0000259" key="8">
    <source>
        <dbReference type="PROSITE" id="PS50017"/>
    </source>
</evidence>
<evidence type="ECO:0000256" key="5">
    <source>
        <dbReference type="ARBA" id="ARBA00023180"/>
    </source>
</evidence>
<dbReference type="InterPro" id="IPR000488">
    <property type="entry name" value="Death_dom"/>
</dbReference>
<evidence type="ECO:0000256" key="3">
    <source>
        <dbReference type="ARBA" id="ARBA00022737"/>
    </source>
</evidence>
<dbReference type="PROSITE" id="PS50017">
    <property type="entry name" value="DEATH_DOMAIN"/>
    <property type="match status" value="1"/>
</dbReference>